<evidence type="ECO:0000259" key="9">
    <source>
        <dbReference type="Pfam" id="PF04535"/>
    </source>
</evidence>
<keyword evidence="7 8" id="KW-0472">Membrane</keyword>
<dbReference type="Proteomes" id="UP000325577">
    <property type="component" value="Linkage Group LG11"/>
</dbReference>
<evidence type="ECO:0000256" key="6">
    <source>
        <dbReference type="ARBA" id="ARBA00022989"/>
    </source>
</evidence>
<dbReference type="EMBL" id="CM018034">
    <property type="protein sequence ID" value="KAA8543154.1"/>
    <property type="molecule type" value="Genomic_DNA"/>
</dbReference>
<feature type="transmembrane region" description="Helical" evidence="8">
    <location>
        <begin position="22"/>
        <end position="41"/>
    </location>
</feature>
<evidence type="ECO:0000256" key="2">
    <source>
        <dbReference type="ARBA" id="ARBA00007651"/>
    </source>
</evidence>
<dbReference type="Pfam" id="PF04535">
    <property type="entry name" value="CASP_dom"/>
    <property type="match status" value="1"/>
</dbReference>
<evidence type="ECO:0000256" key="3">
    <source>
        <dbReference type="ARBA" id="ARBA00011489"/>
    </source>
</evidence>
<gene>
    <name evidence="10" type="ORF">F0562_021351</name>
</gene>
<dbReference type="PANTHER" id="PTHR36488:SF8">
    <property type="entry name" value="CASP-LIKE PROTEIN 1U1"/>
    <property type="match status" value="1"/>
</dbReference>
<comment type="similarity">
    <text evidence="2 8">Belongs to the Casparian strip membrane proteins (CASP) family.</text>
</comment>
<comment type="subcellular location">
    <subcellularLocation>
        <location evidence="1 8">Cell membrane</location>
        <topology evidence="1 8">Multi-pass membrane protein</topology>
    </subcellularLocation>
</comment>
<feature type="transmembrane region" description="Helical" evidence="8">
    <location>
        <begin position="161"/>
        <end position="180"/>
    </location>
</feature>
<dbReference type="PANTHER" id="PTHR36488">
    <property type="entry name" value="CASP-LIKE PROTEIN 1U1"/>
    <property type="match status" value="1"/>
</dbReference>
<reference evidence="10 11" key="1">
    <citation type="submission" date="2019-09" db="EMBL/GenBank/DDBJ databases">
        <title>A chromosome-level genome assembly of the Chinese tupelo Nyssa sinensis.</title>
        <authorList>
            <person name="Yang X."/>
            <person name="Kang M."/>
            <person name="Yang Y."/>
            <person name="Xiong H."/>
            <person name="Wang M."/>
            <person name="Zhang Z."/>
            <person name="Wang Z."/>
            <person name="Wu H."/>
            <person name="Ma T."/>
            <person name="Liu J."/>
            <person name="Xi Z."/>
        </authorList>
    </citation>
    <scope>NUCLEOTIDE SEQUENCE [LARGE SCALE GENOMIC DNA]</scope>
    <source>
        <strain evidence="10">J267</strain>
        <tissue evidence="10">Leaf</tissue>
    </source>
</reference>
<organism evidence="10 11">
    <name type="scientific">Nyssa sinensis</name>
    <dbReference type="NCBI Taxonomy" id="561372"/>
    <lineage>
        <taxon>Eukaryota</taxon>
        <taxon>Viridiplantae</taxon>
        <taxon>Streptophyta</taxon>
        <taxon>Embryophyta</taxon>
        <taxon>Tracheophyta</taxon>
        <taxon>Spermatophyta</taxon>
        <taxon>Magnoliopsida</taxon>
        <taxon>eudicotyledons</taxon>
        <taxon>Gunneridae</taxon>
        <taxon>Pentapetalae</taxon>
        <taxon>asterids</taxon>
        <taxon>Cornales</taxon>
        <taxon>Nyssaceae</taxon>
        <taxon>Nyssa</taxon>
    </lineage>
</organism>
<feature type="transmembrane region" description="Helical" evidence="8">
    <location>
        <begin position="107"/>
        <end position="135"/>
    </location>
</feature>
<comment type="subunit">
    <text evidence="3 8">Homodimer and heterodimers.</text>
</comment>
<dbReference type="AlphaFoldDB" id="A0A5J5BK97"/>
<protein>
    <recommendedName>
        <fullName evidence="8">CASP-like protein</fullName>
    </recommendedName>
</protein>
<feature type="domain" description="Casparian strip membrane protein" evidence="9">
    <location>
        <begin position="15"/>
        <end position="169"/>
    </location>
</feature>
<evidence type="ECO:0000256" key="7">
    <source>
        <dbReference type="ARBA" id="ARBA00023136"/>
    </source>
</evidence>
<evidence type="ECO:0000313" key="11">
    <source>
        <dbReference type="Proteomes" id="UP000325577"/>
    </source>
</evidence>
<dbReference type="NCBIfam" id="TIGR01569">
    <property type="entry name" value="A_tha_TIGR01569"/>
    <property type="match status" value="1"/>
</dbReference>
<evidence type="ECO:0000313" key="10">
    <source>
        <dbReference type="EMBL" id="KAA8543154.1"/>
    </source>
</evidence>
<sequence>MDGVRSHVKVEASPRRVRSYDLVLRILGLAFTLVAAVVAGVNKETKIISITMAESLAPLQIPFTAKWHYLSAFVYFVVSNSIACLHAAASLALLMVNGMSRNDTTALALHILDLMMVALLFSANGAAIAVGVIGIHGNSHANWNKVCNVVKNYCRHSTASIAMSMLGSFAFLWLVVLATLQLHKKSS</sequence>
<name>A0A5J5BK97_9ASTE</name>
<dbReference type="GO" id="GO:0005886">
    <property type="term" value="C:plasma membrane"/>
    <property type="evidence" value="ECO:0007669"/>
    <property type="project" value="UniProtKB-SubCell"/>
</dbReference>
<dbReference type="InterPro" id="IPR006459">
    <property type="entry name" value="CASP/CASPL"/>
</dbReference>
<evidence type="ECO:0000256" key="8">
    <source>
        <dbReference type="RuleBase" id="RU361233"/>
    </source>
</evidence>
<keyword evidence="6 8" id="KW-1133">Transmembrane helix</keyword>
<feature type="transmembrane region" description="Helical" evidence="8">
    <location>
        <begin position="72"/>
        <end position="95"/>
    </location>
</feature>
<dbReference type="InterPro" id="IPR006702">
    <property type="entry name" value="CASP_dom"/>
</dbReference>
<evidence type="ECO:0000256" key="4">
    <source>
        <dbReference type="ARBA" id="ARBA00022475"/>
    </source>
</evidence>
<keyword evidence="5 8" id="KW-0812">Transmembrane</keyword>
<evidence type="ECO:0000256" key="1">
    <source>
        <dbReference type="ARBA" id="ARBA00004651"/>
    </source>
</evidence>
<dbReference type="OrthoDB" id="1898688at2759"/>
<keyword evidence="4 8" id="KW-1003">Cell membrane</keyword>
<keyword evidence="11" id="KW-1185">Reference proteome</keyword>
<evidence type="ECO:0000256" key="5">
    <source>
        <dbReference type="ARBA" id="ARBA00022692"/>
    </source>
</evidence>
<dbReference type="InterPro" id="IPR044173">
    <property type="entry name" value="CASPL"/>
</dbReference>
<proteinExistence type="inferred from homology"/>
<accession>A0A5J5BK97</accession>